<dbReference type="OrthoDB" id="2692055at2"/>
<protein>
    <submittedName>
        <fullName evidence="1">Uncharacterized protein</fullName>
    </submittedName>
</protein>
<keyword evidence="2" id="KW-1185">Reference proteome</keyword>
<proteinExistence type="predicted"/>
<organism evidence="1 2">
    <name type="scientific">Paenibacillus pinisoli</name>
    <dbReference type="NCBI Taxonomy" id="1276110"/>
    <lineage>
        <taxon>Bacteria</taxon>
        <taxon>Bacillati</taxon>
        <taxon>Bacillota</taxon>
        <taxon>Bacilli</taxon>
        <taxon>Bacillales</taxon>
        <taxon>Paenibacillaceae</taxon>
        <taxon>Paenibacillus</taxon>
    </lineage>
</organism>
<evidence type="ECO:0000313" key="2">
    <source>
        <dbReference type="Proteomes" id="UP000267798"/>
    </source>
</evidence>
<dbReference type="AlphaFoldDB" id="A0A3A6PTJ1"/>
<evidence type="ECO:0000313" key="1">
    <source>
        <dbReference type="EMBL" id="RJX39063.1"/>
    </source>
</evidence>
<gene>
    <name evidence="1" type="ORF">D3P09_16315</name>
</gene>
<reference evidence="1 2" key="1">
    <citation type="submission" date="2018-09" db="EMBL/GenBank/DDBJ databases">
        <title>Paenibacillus aracenensis nov. sp. isolated from a cave in southern Spain.</title>
        <authorList>
            <person name="Jurado V."/>
            <person name="Gutierrez-Patricio S."/>
            <person name="Gonzalez-Pimentel J.L."/>
            <person name="Miller A.Z."/>
            <person name="Laiz L."/>
            <person name="Saiz-Jimenez C."/>
        </authorList>
    </citation>
    <scope>NUCLEOTIDE SEQUENCE [LARGE SCALE GENOMIC DNA]</scope>
    <source>
        <strain evidence="1 2">JCM 19203</strain>
    </source>
</reference>
<dbReference type="EMBL" id="QXQB01000003">
    <property type="protein sequence ID" value="RJX39063.1"/>
    <property type="molecule type" value="Genomic_DNA"/>
</dbReference>
<name>A0A3A6PTJ1_9BACL</name>
<dbReference type="Proteomes" id="UP000267798">
    <property type="component" value="Unassembled WGS sequence"/>
</dbReference>
<comment type="caution">
    <text evidence="1">The sequence shown here is derived from an EMBL/GenBank/DDBJ whole genome shotgun (WGS) entry which is preliminary data.</text>
</comment>
<accession>A0A3A6PTJ1</accession>
<sequence length="166" mass="18567">MELYFSDQFFSTGQTDIMDGGGNPAGTLDLESMLTSSVSVFARDSSLTCTGKFRFMSNTWEVSNAADEELGALRAKFSLFSKRYEYDAGHRGFYTIESPAFSQDYAILDQRETTVATFQKVSGWLQPGAFRLQNYASELDSYELIAVIMGVHSIQKRHNNNHAAHT</sequence>
<dbReference type="RefSeq" id="WP_120112094.1">
    <property type="nucleotide sequence ID" value="NZ_QXQB01000003.1"/>
</dbReference>